<evidence type="ECO:0000313" key="2">
    <source>
        <dbReference type="EMBL" id="GHE76080.1"/>
    </source>
</evidence>
<keyword evidence="1" id="KW-0732">Signal</keyword>
<reference evidence="3" key="1">
    <citation type="journal article" date="2019" name="Int. J. Syst. Evol. Microbiol.">
        <title>The Global Catalogue of Microorganisms (GCM) 10K type strain sequencing project: providing services to taxonomists for standard genome sequencing and annotation.</title>
        <authorList>
            <consortium name="The Broad Institute Genomics Platform"/>
            <consortium name="The Broad Institute Genome Sequencing Center for Infectious Disease"/>
            <person name="Wu L."/>
            <person name="Ma J."/>
        </authorList>
    </citation>
    <scope>NUCLEOTIDE SEQUENCE [LARGE SCALE GENOMIC DNA]</scope>
    <source>
        <strain evidence="3">CGMCC 1.15111</strain>
    </source>
</reference>
<dbReference type="Proteomes" id="UP000658258">
    <property type="component" value="Unassembled WGS sequence"/>
</dbReference>
<dbReference type="SUPFAM" id="SSF53474">
    <property type="entry name" value="alpha/beta-Hydrolases"/>
    <property type="match status" value="1"/>
</dbReference>
<dbReference type="InterPro" id="IPR029058">
    <property type="entry name" value="AB_hydrolase_fold"/>
</dbReference>
<feature type="chain" id="PRO_5047442712" description="Alpha/beta hydrolase" evidence="1">
    <location>
        <begin position="19"/>
        <end position="483"/>
    </location>
</feature>
<evidence type="ECO:0000256" key="1">
    <source>
        <dbReference type="SAM" id="SignalP"/>
    </source>
</evidence>
<proteinExistence type="predicted"/>
<sequence length="483" mass="55200">MKRSISVFLVLITLGPFALSTLNAQDHYPVGYRAIEWVDSLRQENSLHNYLKESPEQRYRKLLIHVWYPAIASTQPEYMSHKDYHWAVEEFLQQKVPDAASRTQQEERLLSSLPLTSARSLFEEKSLAIKNVHPIESAFPLLIHSGHVKAQWAFHEAMAQKGFIVLAVDGLDMPYQELSSVEDLLFGLRFITAHLGLKYKSLLGLGSGYGGAVIFALQQATGILDGIISFDGTETWKGSTKHFQELFPLHYQIQKLNIPYVMVHGPDTSRIDSSFQSTFRYANQYWIRLADSLATHGLFQYPHAINQYRSAHMAEASQHLLQLKVTLTEALNNSLNDTIMEPFGFIRKPDKLTHFPPLPPPLQKEEIVKLKEQLGWSGLKELLQTQLAKDADFVSFDPLFLLGRDRTWTGQIEDGLPYLKLANELFPSRPGAYIELLKASYWLKDTKLNQQYLKHIESALEHSLIEDSPALRKLMERYSLGHQ</sequence>
<dbReference type="RefSeq" id="WP_189631730.1">
    <property type="nucleotide sequence ID" value="NZ_BNAG01000007.1"/>
</dbReference>
<name>A0ABQ3IE05_9BACT</name>
<evidence type="ECO:0000313" key="3">
    <source>
        <dbReference type="Proteomes" id="UP000658258"/>
    </source>
</evidence>
<comment type="caution">
    <text evidence="2">The sequence shown here is derived from an EMBL/GenBank/DDBJ whole genome shotgun (WGS) entry which is preliminary data.</text>
</comment>
<organism evidence="2 3">
    <name type="scientific">Roseivirga thermotolerans</name>
    <dbReference type="NCBI Taxonomy" id="1758176"/>
    <lineage>
        <taxon>Bacteria</taxon>
        <taxon>Pseudomonadati</taxon>
        <taxon>Bacteroidota</taxon>
        <taxon>Cytophagia</taxon>
        <taxon>Cytophagales</taxon>
        <taxon>Roseivirgaceae</taxon>
        <taxon>Roseivirga</taxon>
    </lineage>
</organism>
<feature type="signal peptide" evidence="1">
    <location>
        <begin position="1"/>
        <end position="18"/>
    </location>
</feature>
<gene>
    <name evidence="2" type="ORF">GCM10011340_36200</name>
</gene>
<dbReference type="Gene3D" id="3.40.50.1820">
    <property type="entry name" value="alpha/beta hydrolase"/>
    <property type="match status" value="1"/>
</dbReference>
<dbReference type="EMBL" id="BNAG01000007">
    <property type="protein sequence ID" value="GHE76080.1"/>
    <property type="molecule type" value="Genomic_DNA"/>
</dbReference>
<evidence type="ECO:0008006" key="4">
    <source>
        <dbReference type="Google" id="ProtNLM"/>
    </source>
</evidence>
<accession>A0ABQ3IE05</accession>
<protein>
    <recommendedName>
        <fullName evidence="4">Alpha/beta hydrolase</fullName>
    </recommendedName>
</protein>
<keyword evidence="3" id="KW-1185">Reference proteome</keyword>